<dbReference type="AlphaFoldDB" id="A0A344TJ89"/>
<dbReference type="SUPFAM" id="SSF53613">
    <property type="entry name" value="Ribokinase-like"/>
    <property type="match status" value="1"/>
</dbReference>
<dbReference type="OrthoDB" id="9779730at2"/>
<gene>
    <name evidence="4" type="ORF">DR864_13590</name>
</gene>
<evidence type="ECO:0000259" key="3">
    <source>
        <dbReference type="Pfam" id="PF00294"/>
    </source>
</evidence>
<protein>
    <submittedName>
        <fullName evidence="4">Ribokinase</fullName>
    </submittedName>
</protein>
<dbReference type="EMBL" id="CP030850">
    <property type="protein sequence ID" value="AXE18710.1"/>
    <property type="molecule type" value="Genomic_DNA"/>
</dbReference>
<evidence type="ECO:0000313" key="4">
    <source>
        <dbReference type="EMBL" id="AXE18710.1"/>
    </source>
</evidence>
<name>A0A344TJ89_9BACT</name>
<dbReference type="Pfam" id="PF00294">
    <property type="entry name" value="PfkB"/>
    <property type="match status" value="1"/>
</dbReference>
<feature type="domain" description="Carbohydrate kinase PfkB" evidence="3">
    <location>
        <begin position="19"/>
        <end position="277"/>
    </location>
</feature>
<keyword evidence="2 4" id="KW-0418">Kinase</keyword>
<evidence type="ECO:0000256" key="1">
    <source>
        <dbReference type="ARBA" id="ARBA00022679"/>
    </source>
</evidence>
<keyword evidence="5" id="KW-1185">Reference proteome</keyword>
<organism evidence="4 5">
    <name type="scientific">Runella rosea</name>
    <dbReference type="NCBI Taxonomy" id="2259595"/>
    <lineage>
        <taxon>Bacteria</taxon>
        <taxon>Pseudomonadati</taxon>
        <taxon>Bacteroidota</taxon>
        <taxon>Cytophagia</taxon>
        <taxon>Cytophagales</taxon>
        <taxon>Spirosomataceae</taxon>
        <taxon>Runella</taxon>
    </lineage>
</organism>
<sequence>MKSMYDICTIGHITLDKVVTPQSVKYMPGGTSFYFSKAIQKAQLDYALVTALATSELGVVADLRKSGIEVYALPSEHSVYFENIYPENQNHREQNVLQKASPFDVPVMPDITAKIYHLGPLLSDDISLELLKLLATKGMVSLDIQGYLRYVKEKKVLYKDWADKKEALPHVSILKANEFEMEVLTGKSKVQEGAKYLADMGVKEVIITLGSHGSVIYTDNRFHKIPAFTPTKVVDATGCGDTYMAGYLSKKIAGADVEEAGEFGAAMATINIEASGPFSGDFNKVEKVLNYGTHEGYEKVFSWTEAWSSVV</sequence>
<dbReference type="KEGG" id="run:DR864_13590"/>
<dbReference type="PANTHER" id="PTHR10584:SF166">
    <property type="entry name" value="RIBOKINASE"/>
    <property type="match status" value="1"/>
</dbReference>
<dbReference type="InterPro" id="IPR029056">
    <property type="entry name" value="Ribokinase-like"/>
</dbReference>
<accession>A0A344TJ89</accession>
<dbReference type="Gene3D" id="3.40.1190.20">
    <property type="match status" value="1"/>
</dbReference>
<dbReference type="InterPro" id="IPR011611">
    <property type="entry name" value="PfkB_dom"/>
</dbReference>
<reference evidence="4 5" key="1">
    <citation type="submission" date="2018-07" db="EMBL/GenBank/DDBJ databases">
        <title>Genome sequencing of Runella.</title>
        <authorList>
            <person name="Baek M.-G."/>
            <person name="Yi H."/>
        </authorList>
    </citation>
    <scope>NUCLEOTIDE SEQUENCE [LARGE SCALE GENOMIC DNA]</scope>
    <source>
        <strain evidence="4 5">HYN0085</strain>
    </source>
</reference>
<dbReference type="GO" id="GO:0016301">
    <property type="term" value="F:kinase activity"/>
    <property type="evidence" value="ECO:0007669"/>
    <property type="project" value="UniProtKB-KW"/>
</dbReference>
<dbReference type="PANTHER" id="PTHR10584">
    <property type="entry name" value="SUGAR KINASE"/>
    <property type="match status" value="1"/>
</dbReference>
<evidence type="ECO:0000313" key="5">
    <source>
        <dbReference type="Proteomes" id="UP000251993"/>
    </source>
</evidence>
<keyword evidence="1" id="KW-0808">Transferase</keyword>
<proteinExistence type="predicted"/>
<evidence type="ECO:0000256" key="2">
    <source>
        <dbReference type="ARBA" id="ARBA00022777"/>
    </source>
</evidence>
<dbReference type="Proteomes" id="UP000251993">
    <property type="component" value="Chromosome"/>
</dbReference>